<accession>A0A2R5GX55</accession>
<protein>
    <submittedName>
        <fullName evidence="1">Uncharacterized protein</fullName>
    </submittedName>
</protein>
<gene>
    <name evidence="1" type="ORF">FCC1311_005810</name>
</gene>
<name>A0A2R5GX55_9STRA</name>
<dbReference type="EMBL" id="BEYU01000137">
    <property type="protein sequence ID" value="GBG32991.1"/>
    <property type="molecule type" value="Genomic_DNA"/>
</dbReference>
<dbReference type="Proteomes" id="UP000241890">
    <property type="component" value="Unassembled WGS sequence"/>
</dbReference>
<evidence type="ECO:0000313" key="2">
    <source>
        <dbReference type="Proteomes" id="UP000241890"/>
    </source>
</evidence>
<reference evidence="1 2" key="1">
    <citation type="submission" date="2017-12" db="EMBL/GenBank/DDBJ databases">
        <title>Sequencing, de novo assembly and annotation of complete genome of a new Thraustochytrid species, strain FCC1311.</title>
        <authorList>
            <person name="Sedici K."/>
            <person name="Godart F."/>
            <person name="Aiese Cigliano R."/>
            <person name="Sanseverino W."/>
            <person name="Barakat M."/>
            <person name="Ortet P."/>
            <person name="Marechal E."/>
            <person name="Cagnac O."/>
            <person name="Amato A."/>
        </authorList>
    </citation>
    <scope>NUCLEOTIDE SEQUENCE [LARGE SCALE GENOMIC DNA]</scope>
</reference>
<dbReference type="AlphaFoldDB" id="A0A2R5GX55"/>
<keyword evidence="2" id="KW-1185">Reference proteome</keyword>
<organism evidence="1 2">
    <name type="scientific">Hondaea fermentalgiana</name>
    <dbReference type="NCBI Taxonomy" id="2315210"/>
    <lineage>
        <taxon>Eukaryota</taxon>
        <taxon>Sar</taxon>
        <taxon>Stramenopiles</taxon>
        <taxon>Bigyra</taxon>
        <taxon>Labyrinthulomycetes</taxon>
        <taxon>Thraustochytrida</taxon>
        <taxon>Thraustochytriidae</taxon>
        <taxon>Hondaea</taxon>
    </lineage>
</organism>
<proteinExistence type="predicted"/>
<evidence type="ECO:0000313" key="1">
    <source>
        <dbReference type="EMBL" id="GBG32991.1"/>
    </source>
</evidence>
<comment type="caution">
    <text evidence="1">The sequence shown here is derived from an EMBL/GenBank/DDBJ whole genome shotgun (WGS) entry which is preliminary data.</text>
</comment>
<sequence length="76" mass="8408">MASNPPQAAKVFTLATRYSESSKEAVGSERLFQKIDAQTALAVGALHFALAKTMTLFVVKTRVTTVWTIFFDDRLL</sequence>
<dbReference type="InParanoid" id="A0A2R5GX55"/>